<keyword evidence="1" id="KW-0472">Membrane</keyword>
<name>A0ABY1P6C5_9BACT</name>
<evidence type="ECO:0008006" key="4">
    <source>
        <dbReference type="Google" id="ProtNLM"/>
    </source>
</evidence>
<protein>
    <recommendedName>
        <fullName evidence="4">DUF4345 domain-containing protein</fullName>
    </recommendedName>
</protein>
<gene>
    <name evidence="2" type="ORF">SAMN06265367_1057</name>
</gene>
<evidence type="ECO:0000313" key="3">
    <source>
        <dbReference type="Proteomes" id="UP001157915"/>
    </source>
</evidence>
<evidence type="ECO:0000313" key="2">
    <source>
        <dbReference type="EMBL" id="SMP26928.1"/>
    </source>
</evidence>
<dbReference type="Proteomes" id="UP001157915">
    <property type="component" value="Unassembled WGS sequence"/>
</dbReference>
<proteinExistence type="predicted"/>
<feature type="transmembrane region" description="Helical" evidence="1">
    <location>
        <begin position="27"/>
        <end position="46"/>
    </location>
</feature>
<keyword evidence="1" id="KW-1133">Transmembrane helix</keyword>
<feature type="transmembrane region" description="Helical" evidence="1">
    <location>
        <begin position="90"/>
        <end position="110"/>
    </location>
</feature>
<organism evidence="2 3">
    <name type="scientific">Algoriphagus winogradskyi</name>
    <dbReference type="NCBI Taxonomy" id="237017"/>
    <lineage>
        <taxon>Bacteria</taxon>
        <taxon>Pseudomonadati</taxon>
        <taxon>Bacteroidota</taxon>
        <taxon>Cytophagia</taxon>
        <taxon>Cytophagales</taxon>
        <taxon>Cyclobacteriaceae</taxon>
        <taxon>Algoriphagus</taxon>
    </lineage>
</organism>
<keyword evidence="1" id="KW-0812">Transmembrane</keyword>
<comment type="caution">
    <text evidence="2">The sequence shown here is derived from an EMBL/GenBank/DDBJ whole genome shotgun (WGS) entry which is preliminary data.</text>
</comment>
<accession>A0ABY1P6C5</accession>
<evidence type="ECO:0000256" key="1">
    <source>
        <dbReference type="SAM" id="Phobius"/>
    </source>
</evidence>
<dbReference type="EMBL" id="FXUA01000005">
    <property type="protein sequence ID" value="SMP26928.1"/>
    <property type="molecule type" value="Genomic_DNA"/>
</dbReference>
<feature type="transmembrane region" description="Helical" evidence="1">
    <location>
        <begin position="66"/>
        <end position="85"/>
    </location>
</feature>
<keyword evidence="3" id="KW-1185">Reference proteome</keyword>
<sequence length="156" mass="17588">MCISITQYNQPMDQNPSFPVFPMSFRGILLLTGMYTIAWSAIYRLMGPSILTWLANGSEVNASLSLAYYGGFGIIVGILIFFSAFYPISWVYLIIAGITGKIILSIWFALGFVPDLGWNKRTAFQLIFNEILWLIPLIAVFLRGLQVKNYLAETQK</sequence>
<reference evidence="2 3" key="1">
    <citation type="submission" date="2017-05" db="EMBL/GenBank/DDBJ databases">
        <authorList>
            <person name="Varghese N."/>
            <person name="Submissions S."/>
        </authorList>
    </citation>
    <scope>NUCLEOTIDE SEQUENCE [LARGE SCALE GENOMIC DNA]</scope>
    <source>
        <strain evidence="2 3">DSM 15360</strain>
    </source>
</reference>
<feature type="transmembrane region" description="Helical" evidence="1">
    <location>
        <begin position="122"/>
        <end position="142"/>
    </location>
</feature>